<dbReference type="AlphaFoldDB" id="A0A0G0E9D5"/>
<reference evidence="1 2" key="1">
    <citation type="journal article" date="2015" name="Nature">
        <title>rRNA introns, odd ribosomes, and small enigmatic genomes across a large radiation of phyla.</title>
        <authorList>
            <person name="Brown C.T."/>
            <person name="Hug L.A."/>
            <person name="Thomas B.C."/>
            <person name="Sharon I."/>
            <person name="Castelle C.J."/>
            <person name="Singh A."/>
            <person name="Wilkins M.J."/>
            <person name="Williams K.H."/>
            <person name="Banfield J.F."/>
        </authorList>
    </citation>
    <scope>NUCLEOTIDE SEQUENCE [LARGE SCALE GENOMIC DNA]</scope>
</reference>
<dbReference type="Proteomes" id="UP000033866">
    <property type="component" value="Unassembled WGS sequence"/>
</dbReference>
<evidence type="ECO:0000313" key="1">
    <source>
        <dbReference type="EMBL" id="KKP63987.1"/>
    </source>
</evidence>
<comment type="caution">
    <text evidence="1">The sequence shown here is derived from an EMBL/GenBank/DDBJ whole genome shotgun (WGS) entry which is preliminary data.</text>
</comment>
<proteinExistence type="predicted"/>
<organism evidence="1 2">
    <name type="scientific">candidate division WS6 bacterium GW2011_GWE1_34_7</name>
    <dbReference type="NCBI Taxonomy" id="1619093"/>
    <lineage>
        <taxon>Bacteria</taxon>
        <taxon>Candidatus Dojkabacteria</taxon>
    </lineage>
</organism>
<protein>
    <submittedName>
        <fullName evidence="1">Uncharacterized protein</fullName>
    </submittedName>
</protein>
<dbReference type="EMBL" id="LBPV01000057">
    <property type="protein sequence ID" value="KKP63987.1"/>
    <property type="molecule type" value="Genomic_DNA"/>
</dbReference>
<name>A0A0G0E9D5_9BACT</name>
<gene>
    <name evidence="1" type="ORF">UR61_C0057G0003</name>
</gene>
<accession>A0A0G0E9D5</accession>
<sequence length="150" mass="17479">MGDTDIEFLTKPEEYLAISTPDQLVDEYPQHFEKTQLINEQITFERSCNNRGGTETERFFCTSRTICTISSDGKYDIWDLNMTDPQVLTSIAIKVNGLRIRNQDTKTNRTETTEIAGYDRKVKVTYLPPTKENSDYIIETLNRRRELLQK</sequence>
<evidence type="ECO:0000313" key="2">
    <source>
        <dbReference type="Proteomes" id="UP000033866"/>
    </source>
</evidence>